<dbReference type="EMBL" id="CAFBJH010000014">
    <property type="protein sequence ID" value="CAB4848750.1"/>
    <property type="molecule type" value="Genomic_DNA"/>
</dbReference>
<sequence>MRKLISGIVVSALALVGGAVIGSAPASAATTPTLVLSGGNAVFGLDPVNIVATASTAGTVKFSAAGAVVAGCEAVATTAAAPFVAKCLWLPKASGATALTATLTPTDAVGFTSVDAVPFTAKVGAPVQGVISPINIFVDTVLASGSTGALAPRFGVGCTVSSEYIIGQTIVFRVYANNSDLGGAVMDSSNTAKAFIEVAGVATPIQLAYGNHSGVAFWTGILKTGTDAALYSTLGLINFKVTMVAKDTTTARVLANKRAIVKDPVTGQSSYQYVSYYRTKALLNPIVGAVGTWKSNFTAASQLTLYAVPKA</sequence>
<dbReference type="EMBL" id="CAFBPG010000058">
    <property type="protein sequence ID" value="CAB5012766.1"/>
    <property type="molecule type" value="Genomic_DNA"/>
</dbReference>
<evidence type="ECO:0000313" key="5">
    <source>
        <dbReference type="EMBL" id="CAB4901092.1"/>
    </source>
</evidence>
<accession>A0A6J6F318</accession>
<evidence type="ECO:0000313" key="3">
    <source>
        <dbReference type="EMBL" id="CAB4804826.1"/>
    </source>
</evidence>
<dbReference type="EMBL" id="CAFBOE010000051">
    <property type="protein sequence ID" value="CAB4975153.1"/>
    <property type="molecule type" value="Genomic_DNA"/>
</dbReference>
<evidence type="ECO:0000313" key="2">
    <source>
        <dbReference type="EMBL" id="CAB4780529.1"/>
    </source>
</evidence>
<dbReference type="EMBL" id="CAEZZZ010000042">
    <property type="protein sequence ID" value="CAB4780529.1"/>
    <property type="molecule type" value="Genomic_DNA"/>
</dbReference>
<name>A0A6J6F318_9ZZZZ</name>
<evidence type="ECO:0000313" key="7">
    <source>
        <dbReference type="EMBL" id="CAB5012766.1"/>
    </source>
</evidence>
<dbReference type="EMBL" id="CAFBMI010000050">
    <property type="protein sequence ID" value="CAB4901092.1"/>
    <property type="molecule type" value="Genomic_DNA"/>
</dbReference>
<dbReference type="EMBL" id="CAFAAR010000056">
    <property type="protein sequence ID" value="CAB4804826.1"/>
    <property type="molecule type" value="Genomic_DNA"/>
</dbReference>
<protein>
    <submittedName>
        <fullName evidence="1">Unannotated protein</fullName>
    </submittedName>
</protein>
<gene>
    <name evidence="1" type="ORF">UFOPK1773_00183</name>
    <name evidence="2" type="ORF">UFOPK2931_00756</name>
    <name evidence="3" type="ORF">UFOPK3056_00705</name>
    <name evidence="4" type="ORF">UFOPK3287_00384</name>
    <name evidence="5" type="ORF">UFOPK3558_00687</name>
    <name evidence="6" type="ORF">UFOPK3916_00691</name>
    <name evidence="7" type="ORF">UFOPK4074_00731</name>
    <name evidence="8" type="ORF">UFOPK4372_00696</name>
</gene>
<evidence type="ECO:0000313" key="4">
    <source>
        <dbReference type="EMBL" id="CAB4848750.1"/>
    </source>
</evidence>
<organism evidence="1">
    <name type="scientific">freshwater metagenome</name>
    <dbReference type="NCBI Taxonomy" id="449393"/>
    <lineage>
        <taxon>unclassified sequences</taxon>
        <taxon>metagenomes</taxon>
        <taxon>ecological metagenomes</taxon>
    </lineage>
</organism>
<evidence type="ECO:0000313" key="1">
    <source>
        <dbReference type="EMBL" id="CAB4581393.1"/>
    </source>
</evidence>
<dbReference type="EMBL" id="CAFBQZ010000046">
    <property type="protein sequence ID" value="CAB5073123.1"/>
    <property type="molecule type" value="Genomic_DNA"/>
</dbReference>
<reference evidence="1" key="1">
    <citation type="submission" date="2020-05" db="EMBL/GenBank/DDBJ databases">
        <authorList>
            <person name="Chiriac C."/>
            <person name="Salcher M."/>
            <person name="Ghai R."/>
            <person name="Kavagutti S V."/>
        </authorList>
    </citation>
    <scope>NUCLEOTIDE SEQUENCE</scope>
</reference>
<proteinExistence type="predicted"/>
<dbReference type="AlphaFoldDB" id="A0A6J6F318"/>
<evidence type="ECO:0000313" key="6">
    <source>
        <dbReference type="EMBL" id="CAB4975153.1"/>
    </source>
</evidence>
<evidence type="ECO:0000313" key="8">
    <source>
        <dbReference type="EMBL" id="CAB5073123.1"/>
    </source>
</evidence>
<dbReference type="EMBL" id="CAEZUA010000006">
    <property type="protein sequence ID" value="CAB4581393.1"/>
    <property type="molecule type" value="Genomic_DNA"/>
</dbReference>